<sequence>MALNGLNNNDSKEDVENQMRWKNCDTPLKDESTFSLHIAASENFVEVENSDEPLKVKPKTKTLENVKKAFTESYSKNSFEFPRQKEESTNEPEISQFKASQRLLNTNSNANDGERVDSR</sequence>
<keyword evidence="2" id="KW-1185">Reference proteome</keyword>
<evidence type="ECO:0000313" key="2">
    <source>
        <dbReference type="Proteomes" id="UP000887578"/>
    </source>
</evidence>
<dbReference type="AlphaFoldDB" id="A0A914QN09"/>
<accession>A0A914QN09</accession>
<evidence type="ECO:0000256" key="1">
    <source>
        <dbReference type="SAM" id="MobiDB-lite"/>
    </source>
</evidence>
<dbReference type="Proteomes" id="UP000887578">
    <property type="component" value="Unplaced"/>
</dbReference>
<reference evidence="3" key="1">
    <citation type="submission" date="2022-11" db="UniProtKB">
        <authorList>
            <consortium name="WormBaseParasite"/>
        </authorList>
    </citation>
    <scope>IDENTIFICATION</scope>
</reference>
<feature type="compositionally biased region" description="Polar residues" evidence="1">
    <location>
        <begin position="91"/>
        <end position="111"/>
    </location>
</feature>
<protein>
    <submittedName>
        <fullName evidence="3">Uncharacterized protein</fullName>
    </submittedName>
</protein>
<organism evidence="2 3">
    <name type="scientific">Panagrolaimus davidi</name>
    <dbReference type="NCBI Taxonomy" id="227884"/>
    <lineage>
        <taxon>Eukaryota</taxon>
        <taxon>Metazoa</taxon>
        <taxon>Ecdysozoa</taxon>
        <taxon>Nematoda</taxon>
        <taxon>Chromadorea</taxon>
        <taxon>Rhabditida</taxon>
        <taxon>Tylenchina</taxon>
        <taxon>Panagrolaimomorpha</taxon>
        <taxon>Panagrolaimoidea</taxon>
        <taxon>Panagrolaimidae</taxon>
        <taxon>Panagrolaimus</taxon>
    </lineage>
</organism>
<name>A0A914QN09_9BILA</name>
<dbReference type="WBParaSite" id="PDA_v2.g516.t1">
    <property type="protein sequence ID" value="PDA_v2.g516.t1"/>
    <property type="gene ID" value="PDA_v2.g516"/>
</dbReference>
<evidence type="ECO:0000313" key="3">
    <source>
        <dbReference type="WBParaSite" id="PDA_v2.g516.t1"/>
    </source>
</evidence>
<proteinExistence type="predicted"/>
<feature type="region of interest" description="Disordered" evidence="1">
    <location>
        <begin position="74"/>
        <end position="119"/>
    </location>
</feature>